<reference evidence="2" key="1">
    <citation type="journal article" date="2015" name="Nature">
        <title>Complex archaea that bridge the gap between prokaryotes and eukaryotes.</title>
        <authorList>
            <person name="Spang A."/>
            <person name="Saw J.H."/>
            <person name="Jorgensen S.L."/>
            <person name="Zaremba-Niedzwiedzka K."/>
            <person name="Martijn J."/>
            <person name="Lind A.E."/>
            <person name="van Eijk R."/>
            <person name="Schleper C."/>
            <person name="Guy L."/>
            <person name="Ettema T.J."/>
        </authorList>
    </citation>
    <scope>NUCLEOTIDE SEQUENCE</scope>
</reference>
<organism evidence="2">
    <name type="scientific">marine sediment metagenome</name>
    <dbReference type="NCBI Taxonomy" id="412755"/>
    <lineage>
        <taxon>unclassified sequences</taxon>
        <taxon>metagenomes</taxon>
        <taxon>ecological metagenomes</taxon>
    </lineage>
</organism>
<comment type="caution">
    <text evidence="2">The sequence shown here is derived from an EMBL/GenBank/DDBJ whole genome shotgun (WGS) entry which is preliminary data.</text>
</comment>
<evidence type="ECO:0000256" key="1">
    <source>
        <dbReference type="SAM" id="MobiDB-lite"/>
    </source>
</evidence>
<sequence>MTRKVHGRRAVRPAHGQKPDNTRKYLSADALFTLLREGFERIPDYRPPDVDISISLPDALMSAFAVFSLKDPSLLAFDQRRNDENLKSVYGIENIPCDTHMRAILDPVEPESLRPLFKDVFRQLQRGKALEPFVFHEECYLLSLDGTGYFSSHKVHCPSCMEKVSKSGEVTYYHQMLGAAIVHPDRKEVIPLMPEPIIKQDGETKNDCERNAAKRFLHKLRRDHPHLDLIVIEDALSSNAPHIRELHDHNMHYILGVKEGDHGFLFEHVRQAECDGRVAVWEYADETTGVRHRFRFLNGVPLNDSNQELLINFLEYWEIRPNGRQQHFSWVTDFWLDEQNVFRIMRGGRARWKIENETFNTLKNQGYQFEHNFGHGKQNLSVVFALLMMLAFLVDQTQQLCCPLFRAVWNKLGSKRMLWERIRSFFFEYVVYSMREIFEALCYGYDRPRPVFSIDSS</sequence>
<name>A0A0F9HL70_9ZZZZ</name>
<dbReference type="InterPro" id="IPR012337">
    <property type="entry name" value="RNaseH-like_sf"/>
</dbReference>
<gene>
    <name evidence="2" type="ORF">LCGC14_2050350</name>
</gene>
<evidence type="ECO:0000313" key="2">
    <source>
        <dbReference type="EMBL" id="KKL75892.1"/>
    </source>
</evidence>
<protein>
    <submittedName>
        <fullName evidence="2">Uncharacterized protein</fullName>
    </submittedName>
</protein>
<accession>A0A0F9HL70</accession>
<dbReference type="SUPFAM" id="SSF53098">
    <property type="entry name" value="Ribonuclease H-like"/>
    <property type="match status" value="1"/>
</dbReference>
<dbReference type="AlphaFoldDB" id="A0A0F9HL70"/>
<proteinExistence type="predicted"/>
<dbReference type="EMBL" id="LAZR01024221">
    <property type="protein sequence ID" value="KKL75892.1"/>
    <property type="molecule type" value="Genomic_DNA"/>
</dbReference>
<feature type="region of interest" description="Disordered" evidence="1">
    <location>
        <begin position="1"/>
        <end position="21"/>
    </location>
</feature>
<feature type="compositionally biased region" description="Basic residues" evidence="1">
    <location>
        <begin position="1"/>
        <end position="12"/>
    </location>
</feature>